<dbReference type="InterPro" id="IPR046837">
    <property type="entry name" value="Laa1/Sip1/HEATR5-like_HEAT"/>
</dbReference>
<gene>
    <name evidence="2" type="ORF">ACHAW5_008373</name>
</gene>
<feature type="region of interest" description="Disordered" evidence="1">
    <location>
        <begin position="1"/>
        <end position="25"/>
    </location>
</feature>
<dbReference type="Pfam" id="PF20210">
    <property type="entry name" value="Laa1_Sip1_HTR5"/>
    <property type="match status" value="1"/>
</dbReference>
<dbReference type="EMBL" id="JALLAZ020001788">
    <property type="protein sequence ID" value="KAL3763935.1"/>
    <property type="molecule type" value="Genomic_DNA"/>
</dbReference>
<evidence type="ECO:0008006" key="4">
    <source>
        <dbReference type="Google" id="ProtNLM"/>
    </source>
</evidence>
<feature type="compositionally biased region" description="Low complexity" evidence="1">
    <location>
        <begin position="1"/>
        <end position="11"/>
    </location>
</feature>
<evidence type="ECO:0000313" key="2">
    <source>
        <dbReference type="EMBL" id="KAL3763935.1"/>
    </source>
</evidence>
<feature type="region of interest" description="Disordered" evidence="1">
    <location>
        <begin position="147"/>
        <end position="187"/>
    </location>
</feature>
<comment type="caution">
    <text evidence="2">The sequence shown here is derived from an EMBL/GenBank/DDBJ whole genome shotgun (WGS) entry which is preliminary data.</text>
</comment>
<dbReference type="PANTHER" id="PTHR21663:SF0">
    <property type="entry name" value="HEAT REPEAT-CONTAINING PROTEIN 5B"/>
    <property type="match status" value="1"/>
</dbReference>
<accession>A0ABD3MTX9</accession>
<organism evidence="2 3">
    <name type="scientific">Stephanodiscus triporus</name>
    <dbReference type="NCBI Taxonomy" id="2934178"/>
    <lineage>
        <taxon>Eukaryota</taxon>
        <taxon>Sar</taxon>
        <taxon>Stramenopiles</taxon>
        <taxon>Ochrophyta</taxon>
        <taxon>Bacillariophyta</taxon>
        <taxon>Coscinodiscophyceae</taxon>
        <taxon>Thalassiosirophycidae</taxon>
        <taxon>Stephanodiscales</taxon>
        <taxon>Stephanodiscaceae</taxon>
        <taxon>Stephanodiscus</taxon>
    </lineage>
</organism>
<dbReference type="PANTHER" id="PTHR21663">
    <property type="entry name" value="HYPOTHETICAL HEAT DOMAIN-CONTAINING"/>
    <property type="match status" value="1"/>
</dbReference>
<dbReference type="SUPFAM" id="SSF48371">
    <property type="entry name" value="ARM repeat"/>
    <property type="match status" value="2"/>
</dbReference>
<dbReference type="Proteomes" id="UP001530315">
    <property type="component" value="Unassembled WGS sequence"/>
</dbReference>
<sequence length="2455" mass="265740">MAAEGAGVAEGEALENEHSPPSSAEEAAALVGAAISFDALMFMSSPKAAGHPNPPQGMHSVFTVQTPVPNQVLFVRLVNLRAWLRWHANALEDSPGLDGLDDSVNKQLGISFPMTKRKNSKEPFDAARSILAVLMKLLEASSAIANGEVGNNGPDDASKVAKTVSPSPRHSKHGNLPNKNMKQHRPLPPLLSTPLRNVWVECISLCLALGCSLSGNLRIDVYAFLGKMMEISSWNPRSKMAAGGVRLATLEVLGHACKLNTDLAKRTAPYALEILQCCHKGLLSGGTGEPGHRAACVRTACQMLVACRRAANSSFLRRVDAFAVPGAIEEIVAVEAIKFIRRATTDKFPEVRMNAAVFGGLVAPLLIRIVPFSGSQRGGVIKDGDASPLVWLEDVTQIAVRNLDDESAGVGTAWSATLARCLCASAEYSASVRNAKSEDQASKRSADVDDEAMSPADGLDLAGKLKAFSEARRAVAATTACTSVISTIVFLVTQFVKTGGETVASKCGGAYSIGGRACRIGFADTLTEYLRLQAAKGDFPLVEALGPVLEMVGESFEKQIRKKEGSFNDMDFYAPSSPRSPEKKPPASSMFLAKNSKAKSTADSSIGRMLASSVVRRGISENLSESSQLMILRQLTSACRSSVSSISADGGSGTNRGANTDGHKQLNRHQLQVALVEISHLIVTLGEAAASSLEDLLPVLRDSLSYTDAGVRHEASAVYASISQAFPTEGRDFVIESLGTFGANLDAIQSLSRVASTSSPAPRSSRFRLSNNDQNIGTTPASELMKHQATLHGNALAVSMLMHEFPHIIGGVATVIVSKVFDVIRKLLDCQFNEDFLKLNPSAACTCIRAGYCLLSGALSMGIDAIVPHYVTTVFSFWQNSSFNMLPGVSKLAPSLDLLWLETMLASVVSFLKFSPDLLLAVPDALTRLTALLEKVFPLISSGGRFEREANDHVGSARLSSARSSVMEAYSWLPPGSFPLSADRIFSFAAAQIQDLNGSETLCSILDSLVSSEDNIIEARSIERAYSPGQIGGTVALDNNISIRSSDVVHHNEREAVLHLLAWRKKFGNRTRDDILSLYLREGDENSIPTALHEVGTWRVPQDPIGTSNVRLLDSSIHVFAATFGLQDGHTQSEALRMLENLYTVTQVEKSKGFNVGGSLIAESQGKVKPPEEDVTASNVIATVLACLQALPLHESNYDTLVDRGPPWMEKATSLLLRFLPSPSGIIRRGAAEGLSLLATLGVSEDAHTLQSTILHSLDEVMKVSNAGANPRTNTETLPFAKAGSLLALACIQRAAKRLKKSEDERAISRSVSRESVESSEGKTPVMIMMTRVLPSLATQNLEGDSLLARTYALHSFGVLISNSILTEVSLSSDQVQIIWKAVESVETSFLGAWSAVVSEISRGREREKFESLPAFLAVLIRLMTTLLPWLEELNHLDRWIASRFSCYVCTALEFSSKHPYVLFEGCVFFERLSANAGLVRLNRCCVVTTDNSAVTAMPFLISLLQSSYSKVVADSEHDFSNCHGPIDAQRSAVLCLKKMCSSSKSPVEEFTFDVGKALFSFLHDRCGRRKFQHFSDFRSLALSRVVVNFFGDCQMLETEVIALIHSILNAQLTRRDKSQVPFILLEWLLFCRYLATGDSSKDLEDSDSHLENVTSTQMIIERARFIAQASASPVLKYSNPPRWQLKCVSANVASVAVHELLAIDDEDAGSGSLFNLISAQLRCDLLRKENKRYGFELHSQPIFHLEELVKTACSTSTATSNHSELPSVQICGLRLLVSLFRAFGSQLDTSSNDGSSVLEQYSSQILSSVKHALNAETLVKESVPGTAFHRLFAAGCDALSVMISEELISDPIAMRRLLQPVLPAAKETPSVQFPTGDGSEILLMSSSHVTDDFRSYPLFRLSKLCFIAKASMLVALSDIKPSTISILASELEREEIGRAIHCAAAAIDGFILHISQENDAAPCSSGLTYKNTADLDDSVIDVMIESWPTLSSAAISSMIKAIKVIGKESEERTFLHQWITKLTPVALSGLRISLSSLKSDGRKYSGLECAALVYAARLIVKGFEYVGEECICPFELGDIANIVAETVIFMALGLSDSEDGNNPLLSKEYKILTQQSCALIEDLCQQYSAIGVDASILTRAVTTPLVALQEGRAMEFDIISSCLRSSQSLFKSHPEDGRAEYEKSLIQLVLTLLQDSLGPKDINNNAACLSLLQTCCEKSLMSRQEWGQIAMFTAENGSWGAWAVICSTLPTRYGILCSISTIKTSLGDLYAGPRHTAAIVALRTELQSASVDDPSLICLVLQYVGCEILQLLRAHALHLLAGKGFDENRVTVCAEAVKINLMAFQYLNSVSKDEGKVVSFILTLFEILVESISFNGMPNHPPGKIGGDETIGRMCAQVFVHVARSSPMLFKSTVAMMSTESRAMLESAVRADMSGYAAPKMETKKKISLKGFVR</sequence>
<dbReference type="InterPro" id="IPR040108">
    <property type="entry name" value="Laa1/Sip1/HEATR5"/>
</dbReference>
<protein>
    <recommendedName>
        <fullName evidence="4">HEAT repeat-containing protein 1</fullName>
    </recommendedName>
</protein>
<proteinExistence type="predicted"/>
<name>A0ABD3MTX9_9STRA</name>
<dbReference type="InterPro" id="IPR016024">
    <property type="entry name" value="ARM-type_fold"/>
</dbReference>
<reference evidence="2 3" key="1">
    <citation type="submission" date="2024-10" db="EMBL/GenBank/DDBJ databases">
        <title>Updated reference genomes for cyclostephanoid diatoms.</title>
        <authorList>
            <person name="Roberts W.R."/>
            <person name="Alverson A.J."/>
        </authorList>
    </citation>
    <scope>NUCLEOTIDE SEQUENCE [LARGE SCALE GENOMIC DNA]</scope>
    <source>
        <strain evidence="2 3">AJA276-08</strain>
    </source>
</reference>
<evidence type="ECO:0000256" key="1">
    <source>
        <dbReference type="SAM" id="MobiDB-lite"/>
    </source>
</evidence>
<evidence type="ECO:0000313" key="3">
    <source>
        <dbReference type="Proteomes" id="UP001530315"/>
    </source>
</evidence>
<keyword evidence="3" id="KW-1185">Reference proteome</keyword>